<dbReference type="OrthoDB" id="9775804at2"/>
<accession>A0A5D0CQH7</accession>
<feature type="domain" description="N-acetyltransferase" evidence="1">
    <location>
        <begin position="7"/>
        <end position="140"/>
    </location>
</feature>
<dbReference type="PROSITE" id="PS51186">
    <property type="entry name" value="GNAT"/>
    <property type="match status" value="1"/>
</dbReference>
<dbReference type="Proteomes" id="UP000325218">
    <property type="component" value="Unassembled WGS sequence"/>
</dbReference>
<dbReference type="AlphaFoldDB" id="A0A5D0CQH7"/>
<evidence type="ECO:0000259" key="1">
    <source>
        <dbReference type="PROSITE" id="PS51186"/>
    </source>
</evidence>
<protein>
    <submittedName>
        <fullName evidence="2">GNAT family N-acetyltransferase</fullName>
    </submittedName>
</protein>
<dbReference type="EMBL" id="VSDO01000004">
    <property type="protein sequence ID" value="TYA11554.1"/>
    <property type="molecule type" value="Genomic_DNA"/>
</dbReference>
<dbReference type="PANTHER" id="PTHR43233:SF1">
    <property type="entry name" value="FAMILY N-ACETYLTRANSFERASE, PUTATIVE (AFU_ORTHOLOGUE AFUA_6G03350)-RELATED"/>
    <property type="match status" value="1"/>
</dbReference>
<dbReference type="RefSeq" id="WP_148455510.1">
    <property type="nucleotide sequence ID" value="NZ_VSDO01000004.1"/>
</dbReference>
<dbReference type="Pfam" id="PF00583">
    <property type="entry name" value="Acetyltransf_1"/>
    <property type="match status" value="1"/>
</dbReference>
<evidence type="ECO:0000313" key="3">
    <source>
        <dbReference type="Proteomes" id="UP000325218"/>
    </source>
</evidence>
<dbReference type="InterPro" id="IPR016181">
    <property type="entry name" value="Acyl_CoA_acyltransferase"/>
</dbReference>
<organism evidence="2 3">
    <name type="scientific">Paenibacillus faecis</name>
    <dbReference type="NCBI Taxonomy" id="862114"/>
    <lineage>
        <taxon>Bacteria</taxon>
        <taxon>Bacillati</taxon>
        <taxon>Bacillota</taxon>
        <taxon>Bacilli</taxon>
        <taxon>Bacillales</taxon>
        <taxon>Paenibacillaceae</taxon>
        <taxon>Paenibacillus</taxon>
    </lineage>
</organism>
<dbReference type="CDD" id="cd04301">
    <property type="entry name" value="NAT_SF"/>
    <property type="match status" value="1"/>
</dbReference>
<sequence length="140" mass="15836">MEHEKKLQIVHEAPSLEDYLALRRQAGLSERSREGAAIGLRNSFFAVSVYREAELVGMGRVIGDGGCFMQVVDIAVRPDFQGQGLGKWVMGEIMEYLEREAPPKTYVSLIADVPADRLYSQFGFQYTQPRSQGMYLWLKS</sequence>
<dbReference type="InterPro" id="IPR000182">
    <property type="entry name" value="GNAT_dom"/>
</dbReference>
<comment type="caution">
    <text evidence="2">The sequence shown here is derived from an EMBL/GenBank/DDBJ whole genome shotgun (WGS) entry which is preliminary data.</text>
</comment>
<dbReference type="InterPro" id="IPR053144">
    <property type="entry name" value="Acetyltransferase_Butenolide"/>
</dbReference>
<reference evidence="2 3" key="1">
    <citation type="submission" date="2019-08" db="EMBL/GenBank/DDBJ databases">
        <title>Genome sequencing of Paenibacillus faecis DSM 23593(T).</title>
        <authorList>
            <person name="Kook J.-K."/>
            <person name="Park S.-N."/>
            <person name="Lim Y.K."/>
        </authorList>
    </citation>
    <scope>NUCLEOTIDE SEQUENCE [LARGE SCALE GENOMIC DNA]</scope>
    <source>
        <strain evidence="2 3">DSM 23593</strain>
    </source>
</reference>
<proteinExistence type="predicted"/>
<keyword evidence="2" id="KW-0808">Transferase</keyword>
<dbReference type="Gene3D" id="3.40.630.30">
    <property type="match status" value="1"/>
</dbReference>
<keyword evidence="3" id="KW-1185">Reference proteome</keyword>
<dbReference type="PANTHER" id="PTHR43233">
    <property type="entry name" value="FAMILY N-ACETYLTRANSFERASE, PUTATIVE (AFU_ORTHOLOGUE AFUA_6G03350)-RELATED"/>
    <property type="match status" value="1"/>
</dbReference>
<dbReference type="GO" id="GO:0016747">
    <property type="term" value="F:acyltransferase activity, transferring groups other than amino-acyl groups"/>
    <property type="evidence" value="ECO:0007669"/>
    <property type="project" value="InterPro"/>
</dbReference>
<dbReference type="SUPFAM" id="SSF55729">
    <property type="entry name" value="Acyl-CoA N-acyltransferases (Nat)"/>
    <property type="match status" value="1"/>
</dbReference>
<evidence type="ECO:0000313" key="2">
    <source>
        <dbReference type="EMBL" id="TYA11554.1"/>
    </source>
</evidence>
<name>A0A5D0CQH7_9BACL</name>
<gene>
    <name evidence="2" type="ORF">FRY98_20690</name>
</gene>